<accession>A0A7C0U2V3</accession>
<organism evidence="1">
    <name type="scientific">Desulfofervidus auxilii</name>
    <dbReference type="NCBI Taxonomy" id="1621989"/>
    <lineage>
        <taxon>Bacteria</taxon>
        <taxon>Pseudomonadati</taxon>
        <taxon>Thermodesulfobacteriota</taxon>
        <taxon>Candidatus Desulfofervidia</taxon>
        <taxon>Candidatus Desulfofervidales</taxon>
        <taxon>Candidatus Desulfofervidaceae</taxon>
        <taxon>Candidatus Desulfofervidus</taxon>
    </lineage>
</organism>
<reference evidence="1" key="1">
    <citation type="journal article" date="2020" name="mSystems">
        <title>Genome- and Community-Level Interaction Insights into Carbon Utilization and Element Cycling Functions of Hydrothermarchaeota in Hydrothermal Sediment.</title>
        <authorList>
            <person name="Zhou Z."/>
            <person name="Liu Y."/>
            <person name="Xu W."/>
            <person name="Pan J."/>
            <person name="Luo Z.H."/>
            <person name="Li M."/>
        </authorList>
    </citation>
    <scope>NUCLEOTIDE SEQUENCE [LARGE SCALE GENOMIC DNA]</scope>
    <source>
        <strain evidence="1">HyVt-233</strain>
    </source>
</reference>
<dbReference type="AlphaFoldDB" id="A0A7C0U2V3"/>
<gene>
    <name evidence="1" type="ORF">ENG63_05740</name>
</gene>
<dbReference type="Proteomes" id="UP000886289">
    <property type="component" value="Unassembled WGS sequence"/>
</dbReference>
<sequence>MKYIFLCFIIILPKQVFSETNNIYFEPFFSYVHEPESTELILRPFFSYQKTKNFFSLDIFYPLIRYRKSERRKHLSVFPLIERSNDYNEFFLIFWGKTENGEKYGGIFPIYGQFKHRFGKKKILFFLWPIYTYSQEEDFKTYRFLFPFFTIHRGEERSAFKFLPFFGYDFKKKEFKKYYFLWPIFIYQKTKLNSSEPKTYFSIFPFYISEKTPLSHSYTFLWPFFKFYRYKDYRHYDCPWPFIGWTKSDKFFALNILPLFRYEKGEDIKRLYLAYPFYKRQIEYEKNKKIITDYFIFVNRYERHYTKGRIILKLIK</sequence>
<evidence type="ECO:0000313" key="1">
    <source>
        <dbReference type="EMBL" id="HDD44343.1"/>
    </source>
</evidence>
<proteinExistence type="predicted"/>
<protein>
    <submittedName>
        <fullName evidence="1">Uncharacterized protein</fullName>
    </submittedName>
</protein>
<dbReference type="EMBL" id="DRBS01000220">
    <property type="protein sequence ID" value="HDD44343.1"/>
    <property type="molecule type" value="Genomic_DNA"/>
</dbReference>
<name>A0A7C0U2V3_DESA2</name>
<feature type="non-terminal residue" evidence="1">
    <location>
        <position position="316"/>
    </location>
</feature>
<comment type="caution">
    <text evidence="1">The sequence shown here is derived from an EMBL/GenBank/DDBJ whole genome shotgun (WGS) entry which is preliminary data.</text>
</comment>